<feature type="compositionally biased region" description="Basic and acidic residues" evidence="1">
    <location>
        <begin position="72"/>
        <end position="85"/>
    </location>
</feature>
<name>A0A224YM55_9ACAR</name>
<reference evidence="2" key="1">
    <citation type="journal article" date="2017" name="Parasit. Vectors">
        <title>Sialotranscriptomics of Rhipicephalus zambeziensis reveals intricate expression profiles of secretory proteins and suggests tight temporal transcriptional regulation during blood-feeding.</title>
        <authorList>
            <person name="de Castro M.H."/>
            <person name="de Klerk D."/>
            <person name="Pienaar R."/>
            <person name="Rees D.J.G."/>
            <person name="Mans B.J."/>
        </authorList>
    </citation>
    <scope>NUCLEOTIDE SEQUENCE</scope>
    <source>
        <tissue evidence="2">Salivary glands</tissue>
    </source>
</reference>
<evidence type="ECO:0000256" key="1">
    <source>
        <dbReference type="SAM" id="MobiDB-lite"/>
    </source>
</evidence>
<organism evidence="2">
    <name type="scientific">Rhipicephalus zambeziensis</name>
    <dbReference type="NCBI Taxonomy" id="60191"/>
    <lineage>
        <taxon>Eukaryota</taxon>
        <taxon>Metazoa</taxon>
        <taxon>Ecdysozoa</taxon>
        <taxon>Arthropoda</taxon>
        <taxon>Chelicerata</taxon>
        <taxon>Arachnida</taxon>
        <taxon>Acari</taxon>
        <taxon>Parasitiformes</taxon>
        <taxon>Ixodida</taxon>
        <taxon>Ixodoidea</taxon>
        <taxon>Ixodidae</taxon>
        <taxon>Rhipicephalinae</taxon>
        <taxon>Rhipicephalus</taxon>
        <taxon>Rhipicephalus</taxon>
    </lineage>
</organism>
<dbReference type="AlphaFoldDB" id="A0A224YM55"/>
<accession>A0A224YM55</accession>
<dbReference type="EMBL" id="GFPF01004485">
    <property type="protein sequence ID" value="MAA15631.1"/>
    <property type="molecule type" value="Transcribed_RNA"/>
</dbReference>
<protein>
    <submittedName>
        <fullName evidence="2">Mucin</fullName>
    </submittedName>
</protein>
<feature type="region of interest" description="Disordered" evidence="1">
    <location>
        <begin position="24"/>
        <end position="130"/>
    </location>
</feature>
<proteinExistence type="predicted"/>
<evidence type="ECO:0000313" key="2">
    <source>
        <dbReference type="EMBL" id="MAA15631.1"/>
    </source>
</evidence>
<sequence length="185" mass="20003">MKRPRSPCFAGQRRRRRELLRRLHDSEAASAAPLFRRKRSLDCGLDRTPGSPPPVKRPRLDVSHAFLWEVQETPKEPTFGKDSKHNKQHKNGGSASGGPAVNAALAQSPPATSPMDAQAPPMVEPGGGCDKLDLSAVLMSGPPLPADAAMELASPPASDEDDPAFNAFNYWKTPFPDVSVDVIME</sequence>